<dbReference type="Proteomes" id="UP001150259">
    <property type="component" value="Unassembled WGS sequence"/>
</dbReference>
<keyword evidence="1" id="KW-1133">Transmembrane helix</keyword>
<evidence type="ECO:0000313" key="4">
    <source>
        <dbReference type="Proteomes" id="UP001150259"/>
    </source>
</evidence>
<dbReference type="InterPro" id="IPR012551">
    <property type="entry name" value="DUF1707_SHOCT-like"/>
</dbReference>
<protein>
    <submittedName>
        <fullName evidence="3">DUF1707 domain-containing protein</fullName>
    </submittedName>
</protein>
<evidence type="ECO:0000259" key="2">
    <source>
        <dbReference type="Pfam" id="PF08044"/>
    </source>
</evidence>
<dbReference type="Pfam" id="PF08044">
    <property type="entry name" value="DUF1707"/>
    <property type="match status" value="1"/>
</dbReference>
<evidence type="ECO:0000313" key="3">
    <source>
        <dbReference type="EMBL" id="MDC5695742.1"/>
    </source>
</evidence>
<feature type="transmembrane region" description="Helical" evidence="1">
    <location>
        <begin position="107"/>
        <end position="124"/>
    </location>
</feature>
<evidence type="ECO:0000256" key="1">
    <source>
        <dbReference type="SAM" id="Phobius"/>
    </source>
</evidence>
<accession>A0ABT5GBT3</accession>
<keyword evidence="1" id="KW-0812">Transmembrane</keyword>
<organism evidence="3 4">
    <name type="scientific">Intrasporangium calvum</name>
    <dbReference type="NCBI Taxonomy" id="53358"/>
    <lineage>
        <taxon>Bacteria</taxon>
        <taxon>Bacillati</taxon>
        <taxon>Actinomycetota</taxon>
        <taxon>Actinomycetes</taxon>
        <taxon>Micrococcales</taxon>
        <taxon>Intrasporangiaceae</taxon>
        <taxon>Intrasporangium</taxon>
    </lineage>
</organism>
<dbReference type="EMBL" id="JAPFQL010000001">
    <property type="protein sequence ID" value="MDC5695742.1"/>
    <property type="molecule type" value="Genomic_DNA"/>
</dbReference>
<reference evidence="3 4" key="1">
    <citation type="submission" date="2022-11" db="EMBL/GenBank/DDBJ databases">
        <title>Anaerobic phenanthrene biodegradation by a DNRA strain PheN6.</title>
        <authorList>
            <person name="Zhang Z."/>
        </authorList>
    </citation>
    <scope>NUCLEOTIDE SEQUENCE [LARGE SCALE GENOMIC DNA]</scope>
    <source>
        <strain evidence="3 4">PheN6</strain>
    </source>
</reference>
<name>A0ABT5GBT3_9MICO</name>
<dbReference type="RefSeq" id="WP_272460284.1">
    <property type="nucleotide sequence ID" value="NZ_JAPFQL010000001.1"/>
</dbReference>
<keyword evidence="4" id="KW-1185">Reference proteome</keyword>
<feature type="transmembrane region" description="Helical" evidence="1">
    <location>
        <begin position="82"/>
        <end position="101"/>
    </location>
</feature>
<comment type="caution">
    <text evidence="3">The sequence shown here is derived from an EMBL/GenBank/DDBJ whole genome shotgun (WGS) entry which is preliminary data.</text>
</comment>
<proteinExistence type="predicted"/>
<sequence length="126" mass="13981">MGSDELRIGDAERRAAMELLAEHHEAGRLDSHEFEDRRGRAADAVTRHDLDVLFSDLPALGRDRRPLPVAGRTEIERARSGWARVRTVVLALTPFLALALFLRTGSLLWFVLVPVVAVISSAITED</sequence>
<gene>
    <name evidence="3" type="ORF">OO014_00615</name>
</gene>
<keyword evidence="1" id="KW-0472">Membrane</keyword>
<feature type="domain" description="DUF1707" evidence="2">
    <location>
        <begin position="6"/>
        <end position="58"/>
    </location>
</feature>